<gene>
    <name evidence="1" type="ORF">K8W16_09365</name>
</gene>
<protein>
    <submittedName>
        <fullName evidence="1">Uncharacterized protein</fullName>
    </submittedName>
</protein>
<comment type="caution">
    <text evidence="1">The sequence shown here is derived from an EMBL/GenBank/DDBJ whole genome shotgun (WGS) entry which is preliminary data.</text>
</comment>
<dbReference type="EMBL" id="DYZA01000187">
    <property type="protein sequence ID" value="HJD97839.1"/>
    <property type="molecule type" value="Genomic_DNA"/>
</dbReference>
<reference evidence="1" key="1">
    <citation type="journal article" date="2021" name="PeerJ">
        <title>Extensive microbial diversity within the chicken gut microbiome revealed by metagenomics and culture.</title>
        <authorList>
            <person name="Gilroy R."/>
            <person name="Ravi A."/>
            <person name="Getino M."/>
            <person name="Pursley I."/>
            <person name="Horton D.L."/>
            <person name="Alikhan N.F."/>
            <person name="Baker D."/>
            <person name="Gharbi K."/>
            <person name="Hall N."/>
            <person name="Watson M."/>
            <person name="Adriaenssens E.M."/>
            <person name="Foster-Nyarko E."/>
            <person name="Jarju S."/>
            <person name="Secka A."/>
            <person name="Antonio M."/>
            <person name="Oren A."/>
            <person name="Chaudhuri R.R."/>
            <person name="La Ragione R."/>
            <person name="Hildebrand F."/>
            <person name="Pallen M.J."/>
        </authorList>
    </citation>
    <scope>NUCLEOTIDE SEQUENCE</scope>
    <source>
        <strain evidence="1">ChiGjej2B2-19336</strain>
    </source>
</reference>
<proteinExistence type="predicted"/>
<organism evidence="1 2">
    <name type="scientific">Mailhella massiliensis</name>
    <dbReference type="NCBI Taxonomy" id="1903261"/>
    <lineage>
        <taxon>Bacteria</taxon>
        <taxon>Pseudomonadati</taxon>
        <taxon>Thermodesulfobacteriota</taxon>
        <taxon>Desulfovibrionia</taxon>
        <taxon>Desulfovibrionales</taxon>
        <taxon>Desulfovibrionaceae</taxon>
        <taxon>Mailhella</taxon>
    </lineage>
</organism>
<name>A0A921AXD0_9BACT</name>
<dbReference type="RefSeq" id="WP_304122893.1">
    <property type="nucleotide sequence ID" value="NZ_DYZA01000187.1"/>
</dbReference>
<dbReference type="AlphaFoldDB" id="A0A921AXD0"/>
<evidence type="ECO:0000313" key="2">
    <source>
        <dbReference type="Proteomes" id="UP000698963"/>
    </source>
</evidence>
<dbReference type="Proteomes" id="UP000698963">
    <property type="component" value="Unassembled WGS sequence"/>
</dbReference>
<accession>A0A921AXD0</accession>
<sequence>MRNEVSPVGPLAGEVVNELLTPMMAYAELLKDSGRKAESKMVWAMLETLDRRLCAMLIDIHRQAPQVRLHLPDLL</sequence>
<reference evidence="1" key="2">
    <citation type="submission" date="2021-09" db="EMBL/GenBank/DDBJ databases">
        <authorList>
            <person name="Gilroy R."/>
        </authorList>
    </citation>
    <scope>NUCLEOTIDE SEQUENCE</scope>
    <source>
        <strain evidence="1">ChiGjej2B2-19336</strain>
    </source>
</reference>
<evidence type="ECO:0000313" key="1">
    <source>
        <dbReference type="EMBL" id="HJD97839.1"/>
    </source>
</evidence>